<dbReference type="InterPro" id="IPR008979">
    <property type="entry name" value="Galactose-bd-like_sf"/>
</dbReference>
<protein>
    <recommendedName>
        <fullName evidence="2">EF-hand domain-containing protein</fullName>
    </recommendedName>
</protein>
<feature type="domain" description="EF-hand" evidence="2">
    <location>
        <begin position="663"/>
        <end position="698"/>
    </location>
</feature>
<dbReference type="Proteomes" id="UP000677228">
    <property type="component" value="Unassembled WGS sequence"/>
</dbReference>
<dbReference type="GO" id="GO:0005509">
    <property type="term" value="F:calcium ion binding"/>
    <property type="evidence" value="ECO:0007669"/>
    <property type="project" value="InterPro"/>
</dbReference>
<dbReference type="Gene3D" id="3.40.50.1820">
    <property type="entry name" value="alpha/beta hydrolase"/>
    <property type="match status" value="1"/>
</dbReference>
<dbReference type="Proteomes" id="UP000682733">
    <property type="component" value="Unassembled WGS sequence"/>
</dbReference>
<evidence type="ECO:0000259" key="2">
    <source>
        <dbReference type="PROSITE" id="PS50222"/>
    </source>
</evidence>
<dbReference type="Pfam" id="PF08530">
    <property type="entry name" value="PepX_C"/>
    <property type="match status" value="1"/>
</dbReference>
<sequence>VRIPKEYSKIELDDCESVIEQLAAYPLSNGAVGMMGLSWSAFNSLMMATLRHPPALKAIFAAHGSEDLYYNDIHFMDGIFHQDQYMLYIDQENALPGFPNYSTDDNFIHQRFNLYPWTDLYLQYQVDSEFWREHSVKYHYENLTLPIYLLAGYYDAYKDFALNIYNNARQFSPKIKIVVGPFTHSMPEDNQPGPGYDGNSEIVAWFDYWLKGQDTNILNEPDVTLFIRNTSLPPSARSENIPGEWRYETWPVEHSHLKRFYLTDGNGLSFSEQNESRVNELVYKPWIGVESGALWGDLSGDQSPYDKDCLVYDSGILNESVEIVGFVRVSLQVSTTAKLAHWIVRLEDVHPNSQVSLVTGTGLNGAHHNGREKPEYLISDRIYNLTLQLHFTTWTFSPNHRIRIAVSNSRFHSLWPTPYRMTTKLYLNSRTYVDLPVTIHSMTNNVSPSFTQRQVQPFDVSRDEHNYLYSQPRVYQVTQRENIETTVTFSRVNYKNIHNNFITSSLSWNFTSSHSDPANVTWLTEAKHIYVFDISNRPICQNNENQCIHILNNGYPDFDLARRRYFELKTNMIVKSDVDNFHVTLVRTLRENDLFLKLNWRESSDSVTFSIITDDAYNDQLCSHRISKQEYEQQSAHLLGKLKLSWKQFLLILRIFVNPVDDSNSKTKREIFDLMDEKRNGQIDVDRIRQLISLINPWKVNIIGDVDGTSVDFNKFDRMIANGKVITGLIAQK</sequence>
<dbReference type="InterPro" id="IPR005674">
    <property type="entry name" value="CocE/Ser_esterase"/>
</dbReference>
<dbReference type="InterPro" id="IPR000383">
    <property type="entry name" value="Xaa-Pro-like_dom"/>
</dbReference>
<keyword evidence="1" id="KW-0378">Hydrolase</keyword>
<dbReference type="EMBL" id="CAJOBC010008666">
    <property type="protein sequence ID" value="CAF3967820.1"/>
    <property type="molecule type" value="Genomic_DNA"/>
</dbReference>
<dbReference type="Proteomes" id="UP000681722">
    <property type="component" value="Unassembled WGS sequence"/>
</dbReference>
<dbReference type="SUPFAM" id="SSF47473">
    <property type="entry name" value="EF-hand"/>
    <property type="match status" value="1"/>
</dbReference>
<dbReference type="EMBL" id="CAJNOK010016896">
    <property type="protein sequence ID" value="CAF1253877.1"/>
    <property type="molecule type" value="Genomic_DNA"/>
</dbReference>
<dbReference type="SUPFAM" id="SSF53474">
    <property type="entry name" value="alpha/beta-Hydrolases"/>
    <property type="match status" value="1"/>
</dbReference>
<evidence type="ECO:0000313" key="4">
    <source>
        <dbReference type="EMBL" id="CAF1253877.1"/>
    </source>
</evidence>
<dbReference type="Proteomes" id="UP000663829">
    <property type="component" value="Unassembled WGS sequence"/>
</dbReference>
<comment type="caution">
    <text evidence="3">The sequence shown here is derived from an EMBL/GenBank/DDBJ whole genome shotgun (WGS) entry which is preliminary data.</text>
</comment>
<dbReference type="Pfam" id="PF02129">
    <property type="entry name" value="Peptidase_S15"/>
    <property type="match status" value="1"/>
</dbReference>
<dbReference type="EMBL" id="CAJNOQ010008666">
    <property type="protein sequence ID" value="CAF1203449.1"/>
    <property type="molecule type" value="Genomic_DNA"/>
</dbReference>
<dbReference type="InterPro" id="IPR011992">
    <property type="entry name" value="EF-hand-dom_pair"/>
</dbReference>
<gene>
    <name evidence="3" type="ORF">GPM918_LOCUS23842</name>
    <name evidence="4" type="ORF">OVA965_LOCUS26404</name>
    <name evidence="5" type="ORF">SRO942_LOCUS23840</name>
    <name evidence="6" type="ORF">TMI583_LOCUS27145</name>
</gene>
<dbReference type="Gene3D" id="1.10.3020.10">
    <property type="entry name" value="alpha-amino acid ester hydrolase ( Helical cap domain)"/>
    <property type="match status" value="1"/>
</dbReference>
<feature type="non-terminal residue" evidence="3">
    <location>
        <position position="1"/>
    </location>
</feature>
<dbReference type="InterPro" id="IPR013736">
    <property type="entry name" value="Xaa-Pro_dipept_C"/>
</dbReference>
<dbReference type="AlphaFoldDB" id="A0A814WM05"/>
<dbReference type="OrthoDB" id="416441at2759"/>
<evidence type="ECO:0000256" key="1">
    <source>
        <dbReference type="ARBA" id="ARBA00022801"/>
    </source>
</evidence>
<name>A0A814WM05_9BILA</name>
<dbReference type="EMBL" id="CAJOBA010038451">
    <property type="protein sequence ID" value="CAF4061005.1"/>
    <property type="molecule type" value="Genomic_DNA"/>
</dbReference>
<dbReference type="InterPro" id="IPR029058">
    <property type="entry name" value="AB_hydrolase_fold"/>
</dbReference>
<accession>A0A814WM05</accession>
<dbReference type="SMART" id="SM00939">
    <property type="entry name" value="PepX_C"/>
    <property type="match status" value="1"/>
</dbReference>
<organism evidence="3 7">
    <name type="scientific">Didymodactylos carnosus</name>
    <dbReference type="NCBI Taxonomy" id="1234261"/>
    <lineage>
        <taxon>Eukaryota</taxon>
        <taxon>Metazoa</taxon>
        <taxon>Spiralia</taxon>
        <taxon>Gnathifera</taxon>
        <taxon>Rotifera</taxon>
        <taxon>Eurotatoria</taxon>
        <taxon>Bdelloidea</taxon>
        <taxon>Philodinida</taxon>
        <taxon>Philodinidae</taxon>
        <taxon>Didymodactylos</taxon>
    </lineage>
</organism>
<dbReference type="SUPFAM" id="SSF49785">
    <property type="entry name" value="Galactose-binding domain-like"/>
    <property type="match status" value="1"/>
</dbReference>
<keyword evidence="7" id="KW-1185">Reference proteome</keyword>
<dbReference type="PROSITE" id="PS50222">
    <property type="entry name" value="EF_HAND_2"/>
    <property type="match status" value="1"/>
</dbReference>
<evidence type="ECO:0000313" key="3">
    <source>
        <dbReference type="EMBL" id="CAF1203449.1"/>
    </source>
</evidence>
<evidence type="ECO:0000313" key="5">
    <source>
        <dbReference type="EMBL" id="CAF3967820.1"/>
    </source>
</evidence>
<evidence type="ECO:0000313" key="7">
    <source>
        <dbReference type="Proteomes" id="UP000663829"/>
    </source>
</evidence>
<dbReference type="GO" id="GO:0008239">
    <property type="term" value="F:dipeptidyl-peptidase activity"/>
    <property type="evidence" value="ECO:0007669"/>
    <property type="project" value="InterPro"/>
</dbReference>
<dbReference type="InterPro" id="IPR002048">
    <property type="entry name" value="EF_hand_dom"/>
</dbReference>
<evidence type="ECO:0000313" key="6">
    <source>
        <dbReference type="EMBL" id="CAF4061005.1"/>
    </source>
</evidence>
<reference evidence="3" key="1">
    <citation type="submission" date="2021-02" db="EMBL/GenBank/DDBJ databases">
        <authorList>
            <person name="Nowell W R."/>
        </authorList>
    </citation>
    <scope>NUCLEOTIDE SEQUENCE</scope>
</reference>
<proteinExistence type="predicted"/>
<dbReference type="Gene3D" id="2.60.120.260">
    <property type="entry name" value="Galactose-binding domain-like"/>
    <property type="match status" value="1"/>
</dbReference>
<dbReference type="NCBIfam" id="TIGR00976">
    <property type="entry name" value="CocE_NonD"/>
    <property type="match status" value="1"/>
</dbReference>